<dbReference type="EMBL" id="JACVEL010000001">
    <property type="protein sequence ID" value="MBC9811082.1"/>
    <property type="molecule type" value="Genomic_DNA"/>
</dbReference>
<protein>
    <submittedName>
        <fullName evidence="3">FecR domain-containing protein</fullName>
    </submittedName>
</protein>
<dbReference type="InterPro" id="IPR012373">
    <property type="entry name" value="Ferrdict_sens_TM"/>
</dbReference>
<organism evidence="3 4">
    <name type="scientific">Taishania pollutisoli</name>
    <dbReference type="NCBI Taxonomy" id="2766479"/>
    <lineage>
        <taxon>Bacteria</taxon>
        <taxon>Pseudomonadati</taxon>
        <taxon>Bacteroidota</taxon>
        <taxon>Flavobacteriia</taxon>
        <taxon>Flavobacteriales</taxon>
        <taxon>Crocinitomicaceae</taxon>
        <taxon>Taishania</taxon>
    </lineage>
</organism>
<keyword evidence="1" id="KW-0812">Transmembrane</keyword>
<keyword evidence="1" id="KW-0472">Membrane</keyword>
<accession>A0A8J6PAG6</accession>
<evidence type="ECO:0000256" key="1">
    <source>
        <dbReference type="SAM" id="Phobius"/>
    </source>
</evidence>
<dbReference type="GO" id="GO:0016989">
    <property type="term" value="F:sigma factor antagonist activity"/>
    <property type="evidence" value="ECO:0007669"/>
    <property type="project" value="TreeGrafter"/>
</dbReference>
<dbReference type="PANTHER" id="PTHR30273">
    <property type="entry name" value="PERIPLASMIC SIGNAL SENSOR AND SIGMA FACTOR ACTIVATOR FECR-RELATED"/>
    <property type="match status" value="1"/>
</dbReference>
<dbReference type="InterPro" id="IPR006860">
    <property type="entry name" value="FecR"/>
</dbReference>
<feature type="domain" description="FecR protein" evidence="2">
    <location>
        <begin position="111"/>
        <end position="205"/>
    </location>
</feature>
<keyword evidence="1" id="KW-1133">Transmembrane helix</keyword>
<evidence type="ECO:0000259" key="2">
    <source>
        <dbReference type="Pfam" id="PF04773"/>
    </source>
</evidence>
<name>A0A8J6PAG6_9FLAO</name>
<evidence type="ECO:0000313" key="4">
    <source>
        <dbReference type="Proteomes" id="UP000652681"/>
    </source>
</evidence>
<dbReference type="PANTHER" id="PTHR30273:SF2">
    <property type="entry name" value="PROTEIN FECR"/>
    <property type="match status" value="1"/>
</dbReference>
<sequence>MEDLFKQIKKKQNPTRSIRKYLTIAAAIISFAFLTLYIYKSFNLNTEEQRIADIQTDDISPGGNRATITLSDGTVIELAKDQQGIIASGTQLSYADGQKLLEADKDIQFATMTTPRGGQYQITLPDGTKAWLNAASSLRYPSRFNNNERKVTLEGEAYFEVAPDKEHPFIVESNGQSVEVLGTGFNVNAYRDERQSLTTLAHGSIRINTADESKSIILKPGEQAAVEGKEIKVKQVEVDEYTAWRNGKISLSQADLSGIIRQIERWYCKLP</sequence>
<comment type="caution">
    <text evidence="3">The sequence shown here is derived from an EMBL/GenBank/DDBJ whole genome shotgun (WGS) entry which is preliminary data.</text>
</comment>
<dbReference type="AlphaFoldDB" id="A0A8J6PAG6"/>
<gene>
    <name evidence="3" type="ORF">H9Y05_01210</name>
</gene>
<dbReference type="RefSeq" id="WP_216713274.1">
    <property type="nucleotide sequence ID" value="NZ_JACVEL010000001.1"/>
</dbReference>
<dbReference type="Gene3D" id="2.60.120.1440">
    <property type="match status" value="1"/>
</dbReference>
<proteinExistence type="predicted"/>
<dbReference type="PIRSF" id="PIRSF018266">
    <property type="entry name" value="FecR"/>
    <property type="match status" value="1"/>
</dbReference>
<feature type="transmembrane region" description="Helical" evidence="1">
    <location>
        <begin position="21"/>
        <end position="39"/>
    </location>
</feature>
<evidence type="ECO:0000313" key="3">
    <source>
        <dbReference type="EMBL" id="MBC9811082.1"/>
    </source>
</evidence>
<dbReference type="Pfam" id="PF04773">
    <property type="entry name" value="FecR"/>
    <property type="match status" value="1"/>
</dbReference>
<dbReference type="Proteomes" id="UP000652681">
    <property type="component" value="Unassembled WGS sequence"/>
</dbReference>
<keyword evidence="4" id="KW-1185">Reference proteome</keyword>
<dbReference type="FunFam" id="2.60.120.1440:FF:000001">
    <property type="entry name" value="Putative anti-sigma factor"/>
    <property type="match status" value="1"/>
</dbReference>
<reference evidence="3" key="1">
    <citation type="submission" date="2020-09" db="EMBL/GenBank/DDBJ databases">
        <title>Taishania pollutisoli gen. nov., sp. nov., Isolated from Tetrabromobisphenol A-Contaminated Soil.</title>
        <authorList>
            <person name="Chen Q."/>
        </authorList>
    </citation>
    <scope>NUCLEOTIDE SEQUENCE</scope>
    <source>
        <strain evidence="3">CZZ-1</strain>
    </source>
</reference>